<keyword evidence="3" id="KW-0472">Membrane</keyword>
<keyword evidence="3" id="KW-0812">Transmembrane</keyword>
<name>A0A1H0T9K5_9BACI</name>
<keyword evidence="6" id="KW-1185">Reference proteome</keyword>
<dbReference type="EMBL" id="FNJU01000003">
    <property type="protein sequence ID" value="SDP50717.1"/>
    <property type="molecule type" value="Genomic_DNA"/>
</dbReference>
<proteinExistence type="inferred from homology"/>
<evidence type="ECO:0000256" key="1">
    <source>
        <dbReference type="ARBA" id="ARBA00004370"/>
    </source>
</evidence>
<reference evidence="6" key="1">
    <citation type="submission" date="2016-10" db="EMBL/GenBank/DDBJ databases">
        <authorList>
            <person name="Varghese N."/>
            <person name="Submissions S."/>
        </authorList>
    </citation>
    <scope>NUCLEOTIDE SEQUENCE [LARGE SCALE GENOMIC DNA]</scope>
    <source>
        <strain evidence="6">IBRC-M10078</strain>
    </source>
</reference>
<dbReference type="InterPro" id="IPR052734">
    <property type="entry name" value="Nod_factor_acetyltransferase"/>
</dbReference>
<comment type="subcellular location">
    <subcellularLocation>
        <location evidence="1">Membrane</location>
    </subcellularLocation>
</comment>
<feature type="transmembrane region" description="Helical" evidence="3">
    <location>
        <begin position="226"/>
        <end position="249"/>
    </location>
</feature>
<organism evidence="5 6">
    <name type="scientific">Litchfieldia salsa</name>
    <dbReference type="NCBI Taxonomy" id="930152"/>
    <lineage>
        <taxon>Bacteria</taxon>
        <taxon>Bacillati</taxon>
        <taxon>Bacillota</taxon>
        <taxon>Bacilli</taxon>
        <taxon>Bacillales</taxon>
        <taxon>Bacillaceae</taxon>
        <taxon>Litchfieldia</taxon>
    </lineage>
</organism>
<feature type="transmembrane region" description="Helical" evidence="3">
    <location>
        <begin position="12"/>
        <end position="29"/>
    </location>
</feature>
<evidence type="ECO:0000256" key="3">
    <source>
        <dbReference type="SAM" id="Phobius"/>
    </source>
</evidence>
<dbReference type="STRING" id="930152.SAMN05216565_103366"/>
<accession>A0A1H0T9K5</accession>
<dbReference type="RefSeq" id="WP_090852265.1">
    <property type="nucleotide sequence ID" value="NZ_FNJU01000003.1"/>
</dbReference>
<feature type="domain" description="Acyltransferase 3" evidence="4">
    <location>
        <begin position="9"/>
        <end position="309"/>
    </location>
</feature>
<dbReference type="GO" id="GO:0016747">
    <property type="term" value="F:acyltransferase activity, transferring groups other than amino-acyl groups"/>
    <property type="evidence" value="ECO:0007669"/>
    <property type="project" value="InterPro"/>
</dbReference>
<feature type="transmembrane region" description="Helical" evidence="3">
    <location>
        <begin position="291"/>
        <end position="309"/>
    </location>
</feature>
<dbReference type="InterPro" id="IPR002656">
    <property type="entry name" value="Acyl_transf_3_dom"/>
</dbReference>
<dbReference type="AlphaFoldDB" id="A0A1H0T9K5"/>
<evidence type="ECO:0000259" key="4">
    <source>
        <dbReference type="Pfam" id="PF01757"/>
    </source>
</evidence>
<dbReference type="Pfam" id="PF01757">
    <property type="entry name" value="Acyl_transf_3"/>
    <property type="match status" value="1"/>
</dbReference>
<feature type="transmembrane region" description="Helical" evidence="3">
    <location>
        <begin position="41"/>
        <end position="61"/>
    </location>
</feature>
<gene>
    <name evidence="5" type="ORF">SAMN05216565_103366</name>
</gene>
<dbReference type="PANTHER" id="PTHR37312:SF1">
    <property type="entry name" value="MEMBRANE-BOUND ACYLTRANSFERASE YKRP-RELATED"/>
    <property type="match status" value="1"/>
</dbReference>
<evidence type="ECO:0000313" key="6">
    <source>
        <dbReference type="Proteomes" id="UP000199159"/>
    </source>
</evidence>
<feature type="transmembrane region" description="Helical" evidence="3">
    <location>
        <begin position="184"/>
        <end position="202"/>
    </location>
</feature>
<dbReference type="PANTHER" id="PTHR37312">
    <property type="entry name" value="MEMBRANE-BOUND ACYLTRANSFERASE YKRP-RELATED"/>
    <property type="match status" value="1"/>
</dbReference>
<sequence length="340" mass="39802">MSGSLNRTAYFDNARFILIVLVVFGHLISPFRMEYHLLTTAYHFIYSFHMPAFILIAGFFSKGSFKEGYLMKVVQKILVPYIIFQLIYSIVYTIKDQEVTFTLVDPYWTLWFLLSLLFWNVLLKLFTKVKYPLFFAILIALLVGYVEGIGSYLSLSRTFVFFPIFLLGYYLNHKHFNYLITTKTRAISAISMVLLFLGYYFFFPESGRDLLLASSSYLEMGYEHQLHYAMLLRLLMYVVIFIITVCFLALIPKREYFFTHLGGRTLYVYLLHGLVIKLLQNTPLFDFSNELHAIFVFISTTLVISFLLASKPIISVTKPIIELHRYLKLNKRSKQQELVS</sequence>
<dbReference type="OrthoDB" id="6623990at2"/>
<feature type="transmembrane region" description="Helical" evidence="3">
    <location>
        <begin position="106"/>
        <end position="122"/>
    </location>
</feature>
<feature type="transmembrane region" description="Helical" evidence="3">
    <location>
        <begin position="261"/>
        <end position="279"/>
    </location>
</feature>
<feature type="transmembrane region" description="Helical" evidence="3">
    <location>
        <begin position="129"/>
        <end position="146"/>
    </location>
</feature>
<evidence type="ECO:0000256" key="2">
    <source>
        <dbReference type="ARBA" id="ARBA00007400"/>
    </source>
</evidence>
<comment type="similarity">
    <text evidence="2">Belongs to the acyltransferase 3 family.</text>
</comment>
<feature type="transmembrane region" description="Helical" evidence="3">
    <location>
        <begin position="73"/>
        <end position="94"/>
    </location>
</feature>
<feature type="transmembrane region" description="Helical" evidence="3">
    <location>
        <begin position="152"/>
        <end position="172"/>
    </location>
</feature>
<protein>
    <submittedName>
        <fullName evidence="5">Fucose 4-O-acetylase</fullName>
    </submittedName>
</protein>
<evidence type="ECO:0000313" key="5">
    <source>
        <dbReference type="EMBL" id="SDP50717.1"/>
    </source>
</evidence>
<keyword evidence="3" id="KW-1133">Transmembrane helix</keyword>
<dbReference type="Proteomes" id="UP000199159">
    <property type="component" value="Unassembled WGS sequence"/>
</dbReference>